<sequence length="254" mass="28029">MPPRIHPRFERFKEIQRLRQKLERNGFPRLQMFLLVSITGGAGFFASYLLLSFGFDTMWLRYLATLGCAYAVFLFLLWLWLRTRAEDYADFPDISNLPSGRSGSSPEYSGKGGDFGGGGASGRFDGAHETVSSSPDFDAPVGEALDVVSGADEFALPLAAIAMLAALVLSSFWVVYTAPVLFAELLVDGVLAASLYRRLRGLETRHWLETALRRTIWPFALTALMVAGCGWAMQLYAPEAHAIGQVIAHWKNGQ</sequence>
<keyword evidence="1" id="KW-1133">Transmembrane helix</keyword>
<organism evidence="2 3">
    <name type="scientific">Sulfurimicrobium lacus</name>
    <dbReference type="NCBI Taxonomy" id="2715678"/>
    <lineage>
        <taxon>Bacteria</taxon>
        <taxon>Pseudomonadati</taxon>
        <taxon>Pseudomonadota</taxon>
        <taxon>Betaproteobacteria</taxon>
        <taxon>Nitrosomonadales</taxon>
        <taxon>Sulfuricellaceae</taxon>
        <taxon>Sulfurimicrobium</taxon>
    </lineage>
</organism>
<protein>
    <recommendedName>
        <fullName evidence="4">Transmembrane protein</fullName>
    </recommendedName>
</protein>
<evidence type="ECO:0000313" key="2">
    <source>
        <dbReference type="EMBL" id="BCB25983.1"/>
    </source>
</evidence>
<feature type="transmembrane region" description="Helical" evidence="1">
    <location>
        <begin position="59"/>
        <end position="81"/>
    </location>
</feature>
<keyword evidence="1" id="KW-0812">Transmembrane</keyword>
<proteinExistence type="predicted"/>
<name>A0A6F8V816_9PROT</name>
<keyword evidence="1" id="KW-0472">Membrane</keyword>
<dbReference type="AlphaFoldDB" id="A0A6F8V816"/>
<evidence type="ECO:0000313" key="3">
    <source>
        <dbReference type="Proteomes" id="UP000502260"/>
    </source>
</evidence>
<evidence type="ECO:0008006" key="4">
    <source>
        <dbReference type="Google" id="ProtNLM"/>
    </source>
</evidence>
<reference evidence="3" key="1">
    <citation type="submission" date="2020-03" db="EMBL/GenBank/DDBJ databases">
        <title>Complete genome sequence of sulfur-oxidizing bacterium skT11.</title>
        <authorList>
            <person name="Kanda M."/>
            <person name="Kojima H."/>
            <person name="Fukui M."/>
        </authorList>
    </citation>
    <scope>NUCLEOTIDE SEQUENCE [LARGE SCALE GENOMIC DNA]</scope>
    <source>
        <strain evidence="3">skT11</strain>
    </source>
</reference>
<dbReference type="EMBL" id="AP022853">
    <property type="protein sequence ID" value="BCB25983.1"/>
    <property type="molecule type" value="Genomic_DNA"/>
</dbReference>
<gene>
    <name evidence="2" type="ORF">SKTS_08690</name>
</gene>
<dbReference type="Proteomes" id="UP000502260">
    <property type="component" value="Chromosome"/>
</dbReference>
<feature type="transmembrane region" description="Helical" evidence="1">
    <location>
        <begin position="32"/>
        <end position="53"/>
    </location>
</feature>
<accession>A0A6F8V816</accession>
<feature type="transmembrane region" description="Helical" evidence="1">
    <location>
        <begin position="216"/>
        <end position="237"/>
    </location>
</feature>
<dbReference type="RefSeq" id="WP_198420423.1">
    <property type="nucleotide sequence ID" value="NZ_AP022853.1"/>
</dbReference>
<evidence type="ECO:0000256" key="1">
    <source>
        <dbReference type="SAM" id="Phobius"/>
    </source>
</evidence>
<dbReference type="KEGG" id="slac:SKTS_08690"/>
<feature type="transmembrane region" description="Helical" evidence="1">
    <location>
        <begin position="154"/>
        <end position="174"/>
    </location>
</feature>
<keyword evidence="3" id="KW-1185">Reference proteome</keyword>